<keyword evidence="3" id="KW-0812">Transmembrane</keyword>
<feature type="transmembrane region" description="Helical" evidence="3">
    <location>
        <begin position="429"/>
        <end position="451"/>
    </location>
</feature>
<dbReference type="GO" id="GO:0005230">
    <property type="term" value="F:extracellular ligand-gated monoatomic ion channel activity"/>
    <property type="evidence" value="ECO:0007669"/>
    <property type="project" value="InterPro"/>
</dbReference>
<evidence type="ECO:0008006" key="7">
    <source>
        <dbReference type="Google" id="ProtNLM"/>
    </source>
</evidence>
<dbReference type="Proteomes" id="UP000626109">
    <property type="component" value="Unassembled WGS sequence"/>
</dbReference>
<evidence type="ECO:0000313" key="4">
    <source>
        <dbReference type="EMBL" id="CAE8586713.1"/>
    </source>
</evidence>
<dbReference type="GO" id="GO:0016020">
    <property type="term" value="C:membrane"/>
    <property type="evidence" value="ECO:0007669"/>
    <property type="project" value="UniProtKB-SubCell"/>
</dbReference>
<keyword evidence="3" id="KW-1133">Transmembrane helix</keyword>
<dbReference type="AlphaFoldDB" id="A0A813DFM0"/>
<comment type="caution">
    <text evidence="4">The sequence shown here is derived from an EMBL/GenBank/DDBJ whole genome shotgun (WGS) entry which is preliminary data.</text>
</comment>
<dbReference type="InterPro" id="IPR038050">
    <property type="entry name" value="Neuro_actylchol_rec"/>
</dbReference>
<keyword evidence="3" id="KW-0472">Membrane</keyword>
<feature type="transmembrane region" description="Helical" evidence="3">
    <location>
        <begin position="364"/>
        <end position="388"/>
    </location>
</feature>
<feature type="compositionally biased region" description="Low complexity" evidence="2">
    <location>
        <begin position="56"/>
        <end position="71"/>
    </location>
</feature>
<comment type="subcellular location">
    <subcellularLocation>
        <location evidence="1">Membrane</location>
        <topology evidence="1">Multi-pass membrane protein</topology>
    </subcellularLocation>
</comment>
<dbReference type="EMBL" id="CAJNNW010026091">
    <property type="protein sequence ID" value="CAE8682653.1"/>
    <property type="molecule type" value="Genomic_DNA"/>
</dbReference>
<feature type="transmembrane region" description="Helical" evidence="3">
    <location>
        <begin position="400"/>
        <end position="417"/>
    </location>
</feature>
<evidence type="ECO:0000256" key="2">
    <source>
        <dbReference type="SAM" id="MobiDB-lite"/>
    </source>
</evidence>
<dbReference type="EMBL" id="CAJNNV010002184">
    <property type="protein sequence ID" value="CAE8586713.1"/>
    <property type="molecule type" value="Genomic_DNA"/>
</dbReference>
<evidence type="ECO:0000256" key="3">
    <source>
        <dbReference type="SAM" id="Phobius"/>
    </source>
</evidence>
<name>A0A813DFM0_POLGL</name>
<dbReference type="InterPro" id="IPR036719">
    <property type="entry name" value="Neuro-gated_channel_TM_sf"/>
</dbReference>
<dbReference type="OMA" id="WIKTRTE"/>
<organism evidence="4 6">
    <name type="scientific">Polarella glacialis</name>
    <name type="common">Dinoflagellate</name>
    <dbReference type="NCBI Taxonomy" id="89957"/>
    <lineage>
        <taxon>Eukaryota</taxon>
        <taxon>Sar</taxon>
        <taxon>Alveolata</taxon>
        <taxon>Dinophyceae</taxon>
        <taxon>Suessiales</taxon>
        <taxon>Suessiaceae</taxon>
        <taxon>Polarella</taxon>
    </lineage>
</organism>
<dbReference type="PANTHER" id="PTHR18945">
    <property type="entry name" value="NEUROTRANSMITTER GATED ION CHANNEL"/>
    <property type="match status" value="1"/>
</dbReference>
<protein>
    <recommendedName>
        <fullName evidence="7">Neurotransmitter-gated ion-channel ligand-binding domain-containing protein</fullName>
    </recommendedName>
</protein>
<keyword evidence="6" id="KW-1185">Reference proteome</keyword>
<dbReference type="InterPro" id="IPR036734">
    <property type="entry name" value="Neur_chan_lig-bd_sf"/>
</dbReference>
<dbReference type="SUPFAM" id="SSF90112">
    <property type="entry name" value="Neurotransmitter-gated ion-channel transmembrane pore"/>
    <property type="match status" value="1"/>
</dbReference>
<reference evidence="4" key="1">
    <citation type="submission" date="2021-02" db="EMBL/GenBank/DDBJ databases">
        <authorList>
            <person name="Dougan E. K."/>
            <person name="Rhodes N."/>
            <person name="Thang M."/>
            <person name="Chan C."/>
        </authorList>
    </citation>
    <scope>NUCLEOTIDE SEQUENCE</scope>
</reference>
<evidence type="ECO:0000256" key="1">
    <source>
        <dbReference type="ARBA" id="ARBA00004141"/>
    </source>
</evidence>
<dbReference type="GO" id="GO:0004888">
    <property type="term" value="F:transmembrane signaling receptor activity"/>
    <property type="evidence" value="ECO:0007669"/>
    <property type="project" value="InterPro"/>
</dbReference>
<feature type="compositionally biased region" description="Basic and acidic residues" evidence="2">
    <location>
        <begin position="33"/>
        <end position="42"/>
    </location>
</feature>
<dbReference type="OrthoDB" id="5975154at2759"/>
<dbReference type="Gene3D" id="2.70.170.10">
    <property type="entry name" value="Neurotransmitter-gated ion-channel ligand-binding domain"/>
    <property type="match status" value="1"/>
</dbReference>
<dbReference type="Proteomes" id="UP000654075">
    <property type="component" value="Unassembled WGS sequence"/>
</dbReference>
<dbReference type="Gene3D" id="1.20.58.390">
    <property type="entry name" value="Neurotransmitter-gated ion-channel transmembrane domain"/>
    <property type="match status" value="1"/>
</dbReference>
<feature type="transmembrane region" description="Helical" evidence="3">
    <location>
        <begin position="480"/>
        <end position="499"/>
    </location>
</feature>
<feature type="region of interest" description="Disordered" evidence="2">
    <location>
        <begin position="27"/>
        <end position="114"/>
    </location>
</feature>
<proteinExistence type="predicted"/>
<sequence>MPRPRGLDGSCPCEEIIESRWLEITESRGIIPCEEKIPETPARRLVTNPGHRQVKNPENNSNNNKNNNNNNQTAATAKPQAGRSPSNLDSESTEEPTPVPTPVKEGSEGKATSTNEFVSWVFSPTSPEQEEEQATDDVEAQAQSTEALRRLTEKARAKLELLARSPALQNKEQPEDEIPAREITTSVVVPRIFNINTLEQHFSAQVNITMVWPLPVNESESAPEPANDDGDWIPVWTPKYRFRHLLEEKYGFAHYSTRWQGGQRWIVAESEHLVVISEALELGDFPVDCQDLNLQILSLIPTTWAVWKEPKDSELIQLDMHHCLLNDFDFVKECPFTFRLYASEHEARTASRIDVKIKLARKSFYYILNVAGMVFIIASFSVASFAIHPAAIKERLATDFQLVLTCVTLKLLLGQMLPPLSYITLLDLYVISGFMFVAGMTVTHTIVPMWYVSKKDVSAVTLSPLSFLEEAAFVNDDGSNFRVCISCWMAFNVMFVLYAKRKAHSVYSKFVAEALAEQKFHDTASDEEVSKRYKSQTGL</sequence>
<evidence type="ECO:0000313" key="6">
    <source>
        <dbReference type="Proteomes" id="UP000654075"/>
    </source>
</evidence>
<accession>A0A813DFM0</accession>
<gene>
    <name evidence="4" type="ORF">PGLA1383_LOCUS5560</name>
    <name evidence="5" type="ORF">PGLA2088_LOCUS23047</name>
</gene>
<evidence type="ECO:0000313" key="5">
    <source>
        <dbReference type="EMBL" id="CAE8682653.1"/>
    </source>
</evidence>
<dbReference type="InterPro" id="IPR006201">
    <property type="entry name" value="Neur_channel"/>
</dbReference>